<dbReference type="Pfam" id="PF01381">
    <property type="entry name" value="HTH_3"/>
    <property type="match status" value="1"/>
</dbReference>
<dbReference type="RefSeq" id="WP_348391452.1">
    <property type="nucleotide sequence ID" value="NZ_CP134145.1"/>
</dbReference>
<feature type="transmembrane region" description="Helical" evidence="1">
    <location>
        <begin position="87"/>
        <end position="105"/>
    </location>
</feature>
<dbReference type="InterPro" id="IPR001387">
    <property type="entry name" value="Cro/C1-type_HTH"/>
</dbReference>
<protein>
    <submittedName>
        <fullName evidence="3">Helix-turn-helix transcriptional regulator</fullName>
    </submittedName>
</protein>
<dbReference type="CDD" id="cd00093">
    <property type="entry name" value="HTH_XRE"/>
    <property type="match status" value="1"/>
</dbReference>
<evidence type="ECO:0000313" key="4">
    <source>
        <dbReference type="Proteomes" id="UP001258994"/>
    </source>
</evidence>
<feature type="transmembrane region" description="Helical" evidence="1">
    <location>
        <begin position="134"/>
        <end position="157"/>
    </location>
</feature>
<keyword evidence="4" id="KW-1185">Reference proteome</keyword>
<dbReference type="Proteomes" id="UP001258994">
    <property type="component" value="Chromosome"/>
</dbReference>
<dbReference type="EMBL" id="CP134145">
    <property type="protein sequence ID" value="WNC72333.1"/>
    <property type="molecule type" value="Genomic_DNA"/>
</dbReference>
<name>A0ABY9TUE8_9GAMM</name>
<keyword evidence="1" id="KW-0472">Membrane</keyword>
<reference evidence="4" key="1">
    <citation type="submission" date="2023-09" db="EMBL/GenBank/DDBJ databases">
        <authorList>
            <person name="Li S."/>
            <person name="Li X."/>
            <person name="Zhang C."/>
            <person name="Zhao Z."/>
        </authorList>
    </citation>
    <scope>NUCLEOTIDE SEQUENCE [LARGE SCALE GENOMIC DNA]</scope>
    <source>
        <strain evidence="4">SQ149</strain>
    </source>
</reference>
<gene>
    <name evidence="3" type="ORF">RGQ13_19780</name>
</gene>
<keyword evidence="1" id="KW-0812">Transmembrane</keyword>
<accession>A0ABY9TUE8</accession>
<sequence length="165" mass="18633">MEMELNKDVLKVQRDTRAWSQTQLAEVSGLSLRTIQRIEKTGVASLESAKSLASVYEISIKELNANHNNKPETAKSVFHQMSSTAKVIHITVLLPVLCVALYLWWTEHNAIMWVNTLRDAIFSSTISEQRLDKISFLIVVVVVGLPSLIPGFIYEFIKKQGMFAK</sequence>
<dbReference type="Gene3D" id="1.10.260.40">
    <property type="entry name" value="lambda repressor-like DNA-binding domains"/>
    <property type="match status" value="1"/>
</dbReference>
<dbReference type="SUPFAM" id="SSF47413">
    <property type="entry name" value="lambda repressor-like DNA-binding domains"/>
    <property type="match status" value="1"/>
</dbReference>
<organism evidence="3 4">
    <name type="scientific">Thalassotalea psychrophila</name>
    <dbReference type="NCBI Taxonomy" id="3065647"/>
    <lineage>
        <taxon>Bacteria</taxon>
        <taxon>Pseudomonadati</taxon>
        <taxon>Pseudomonadota</taxon>
        <taxon>Gammaproteobacteria</taxon>
        <taxon>Alteromonadales</taxon>
        <taxon>Colwelliaceae</taxon>
        <taxon>Thalassotalea</taxon>
    </lineage>
</organism>
<evidence type="ECO:0000313" key="3">
    <source>
        <dbReference type="EMBL" id="WNC72333.1"/>
    </source>
</evidence>
<keyword evidence="1" id="KW-1133">Transmembrane helix</keyword>
<dbReference type="InterPro" id="IPR010982">
    <property type="entry name" value="Lambda_DNA-bd_dom_sf"/>
</dbReference>
<feature type="domain" description="HTH cro/C1-type" evidence="2">
    <location>
        <begin position="10"/>
        <end position="63"/>
    </location>
</feature>
<dbReference type="PROSITE" id="PS50943">
    <property type="entry name" value="HTH_CROC1"/>
    <property type="match status" value="1"/>
</dbReference>
<evidence type="ECO:0000259" key="2">
    <source>
        <dbReference type="PROSITE" id="PS50943"/>
    </source>
</evidence>
<dbReference type="SMART" id="SM00530">
    <property type="entry name" value="HTH_XRE"/>
    <property type="match status" value="1"/>
</dbReference>
<evidence type="ECO:0000256" key="1">
    <source>
        <dbReference type="SAM" id="Phobius"/>
    </source>
</evidence>
<proteinExistence type="predicted"/>